<proteinExistence type="predicted"/>
<keyword evidence="1" id="KW-0732">Signal</keyword>
<name>A0A517NZC5_9BACT</name>
<dbReference type="AlphaFoldDB" id="A0A517NZC5"/>
<evidence type="ECO:0000313" key="3">
    <source>
        <dbReference type="Proteomes" id="UP000319817"/>
    </source>
</evidence>
<feature type="chain" id="PRO_5022230485" evidence="1">
    <location>
        <begin position="22"/>
        <end position="256"/>
    </location>
</feature>
<keyword evidence="3" id="KW-1185">Reference proteome</keyword>
<dbReference type="RefSeq" id="WP_145420370.1">
    <property type="nucleotide sequence ID" value="NZ_CP036526.1"/>
</dbReference>
<dbReference type="EMBL" id="CP036526">
    <property type="protein sequence ID" value="QDT12472.1"/>
    <property type="molecule type" value="Genomic_DNA"/>
</dbReference>
<feature type="signal peptide" evidence="1">
    <location>
        <begin position="1"/>
        <end position="21"/>
    </location>
</feature>
<protein>
    <submittedName>
        <fullName evidence="2">Uncharacterized protein</fullName>
    </submittedName>
</protein>
<sequence precursor="true">MSLRFVITCILAFASTMSLPAQDDADLAPAKPAAVPIQWAPNKFAPVGNQLPVPANFIAAPGAVFRQNNSSVNLAKLVRAKIDHAEGDEARLILMLESFRAGKGDKVVTEVVPEERTRTVVVDGKPVEQKFTVHKLVTKVERDADISVPAGLKPKTFSAKKFDFYDLAGNALSIDDAAKRISKLTPVFLLDNHNGPLRPLSDISQQAMNKNCLIVATSQQVRPQSNTQMPVWRAAMQPLAAPAMPVPVMPVPAPVE</sequence>
<organism evidence="2 3">
    <name type="scientific">Stieleria marina</name>
    <dbReference type="NCBI Taxonomy" id="1930275"/>
    <lineage>
        <taxon>Bacteria</taxon>
        <taxon>Pseudomonadati</taxon>
        <taxon>Planctomycetota</taxon>
        <taxon>Planctomycetia</taxon>
        <taxon>Pirellulales</taxon>
        <taxon>Pirellulaceae</taxon>
        <taxon>Stieleria</taxon>
    </lineage>
</organism>
<evidence type="ECO:0000313" key="2">
    <source>
        <dbReference type="EMBL" id="QDT12472.1"/>
    </source>
</evidence>
<gene>
    <name evidence="2" type="ORF">K239x_44820</name>
</gene>
<reference evidence="2 3" key="1">
    <citation type="submission" date="2019-02" db="EMBL/GenBank/DDBJ databases">
        <title>Deep-cultivation of Planctomycetes and their phenomic and genomic characterization uncovers novel biology.</title>
        <authorList>
            <person name="Wiegand S."/>
            <person name="Jogler M."/>
            <person name="Boedeker C."/>
            <person name="Pinto D."/>
            <person name="Vollmers J."/>
            <person name="Rivas-Marin E."/>
            <person name="Kohn T."/>
            <person name="Peeters S.H."/>
            <person name="Heuer A."/>
            <person name="Rast P."/>
            <person name="Oberbeckmann S."/>
            <person name="Bunk B."/>
            <person name="Jeske O."/>
            <person name="Meyerdierks A."/>
            <person name="Storesund J.E."/>
            <person name="Kallscheuer N."/>
            <person name="Luecker S."/>
            <person name="Lage O.M."/>
            <person name="Pohl T."/>
            <person name="Merkel B.J."/>
            <person name="Hornburger P."/>
            <person name="Mueller R.-W."/>
            <person name="Bruemmer F."/>
            <person name="Labrenz M."/>
            <person name="Spormann A.M."/>
            <person name="Op den Camp H."/>
            <person name="Overmann J."/>
            <person name="Amann R."/>
            <person name="Jetten M.S.M."/>
            <person name="Mascher T."/>
            <person name="Medema M.H."/>
            <person name="Devos D.P."/>
            <person name="Kaster A.-K."/>
            <person name="Ovreas L."/>
            <person name="Rohde M."/>
            <person name="Galperin M.Y."/>
            <person name="Jogler C."/>
        </authorList>
    </citation>
    <scope>NUCLEOTIDE SEQUENCE [LARGE SCALE GENOMIC DNA]</scope>
    <source>
        <strain evidence="2 3">K23_9</strain>
    </source>
</reference>
<accession>A0A517NZC5</accession>
<evidence type="ECO:0000256" key="1">
    <source>
        <dbReference type="SAM" id="SignalP"/>
    </source>
</evidence>
<dbReference type="Proteomes" id="UP000319817">
    <property type="component" value="Chromosome"/>
</dbReference>